<keyword evidence="2" id="KW-1185">Reference proteome</keyword>
<gene>
    <name evidence="1" type="ORF">CYJ34_06350</name>
</gene>
<protein>
    <submittedName>
        <fullName evidence="1">5-nitroimidazole antibiotic resistance protein</fullName>
    </submittedName>
</protein>
<dbReference type="AlphaFoldDB" id="A0A2I1M8H7"/>
<name>A0A2I1M8H7_9FIRM</name>
<reference evidence="1 2" key="1">
    <citation type="submission" date="2017-12" db="EMBL/GenBank/DDBJ databases">
        <title>Phylogenetic diversity of female urinary microbiome.</title>
        <authorList>
            <person name="Thomas-White K."/>
            <person name="Wolfe A.J."/>
        </authorList>
    </citation>
    <scope>NUCLEOTIDE SEQUENCE [LARGE SCALE GENOMIC DNA]</scope>
    <source>
        <strain evidence="1 2">UMB0119</strain>
    </source>
</reference>
<comment type="caution">
    <text evidence="1">The sequence shown here is derived from an EMBL/GenBank/DDBJ whole genome shotgun (WGS) entry which is preliminary data.</text>
</comment>
<organism evidence="1 2">
    <name type="scientific">Anaerococcus octavius</name>
    <dbReference type="NCBI Taxonomy" id="54007"/>
    <lineage>
        <taxon>Bacteria</taxon>
        <taxon>Bacillati</taxon>
        <taxon>Bacillota</taxon>
        <taxon>Tissierellia</taxon>
        <taxon>Tissierellales</taxon>
        <taxon>Peptoniphilaceae</taxon>
        <taxon>Anaerococcus</taxon>
    </lineage>
</organism>
<accession>A0A2I1M8H7</accession>
<evidence type="ECO:0000313" key="2">
    <source>
        <dbReference type="Proteomes" id="UP000234335"/>
    </source>
</evidence>
<dbReference type="PANTHER" id="PTHR34071:SF2">
    <property type="entry name" value="FLAVIN-NUCLEOTIDE-BINDING PROTEIN"/>
    <property type="match status" value="1"/>
</dbReference>
<proteinExistence type="predicted"/>
<dbReference type="EMBL" id="PKGS01000004">
    <property type="protein sequence ID" value="PKZ16434.1"/>
    <property type="molecule type" value="Genomic_DNA"/>
</dbReference>
<dbReference type="SUPFAM" id="SSF50475">
    <property type="entry name" value="FMN-binding split barrel"/>
    <property type="match status" value="1"/>
</dbReference>
<dbReference type="InterPro" id="IPR024747">
    <property type="entry name" value="Pyridox_Oxase-rel"/>
</dbReference>
<evidence type="ECO:0000313" key="1">
    <source>
        <dbReference type="EMBL" id="PKZ16434.1"/>
    </source>
</evidence>
<dbReference type="PANTHER" id="PTHR34071">
    <property type="entry name" value="5-NITROIMIDAZOLE ANTIBIOTICS RESISTANCE PROTEIN, NIMA-FAMILY-RELATED PROTEIN-RELATED"/>
    <property type="match status" value="1"/>
</dbReference>
<dbReference type="InterPro" id="IPR012349">
    <property type="entry name" value="Split_barrel_FMN-bd"/>
</dbReference>
<dbReference type="Proteomes" id="UP000234335">
    <property type="component" value="Unassembled WGS sequence"/>
</dbReference>
<sequence>MSNKKNNDLIKAYKIIDNAQYGVLCLAKDNEAYGVPLSIVRVEDTLYFHTGQKGQKIEFINSNNHISITFVGEVEVPHLYDKNEIEEIVNDPSNHGKFVNSVFTTSFESVIIIGEAIEVIDENKKVEIMRAICQKYTPDMMDYFDIPINRSLSITKTFKVDIRDLELRSKKVEI</sequence>
<dbReference type="Pfam" id="PF12900">
    <property type="entry name" value="Pyridox_ox_2"/>
    <property type="match status" value="1"/>
</dbReference>
<dbReference type="RefSeq" id="WP_101540457.1">
    <property type="nucleotide sequence ID" value="NZ_CALTZC010000026.1"/>
</dbReference>
<dbReference type="Gene3D" id="2.30.110.10">
    <property type="entry name" value="Electron Transport, Fmn-binding Protein, Chain A"/>
    <property type="match status" value="1"/>
</dbReference>